<gene>
    <name evidence="2" type="ORF">HAP48_025880</name>
</gene>
<sequence length="146" mass="17012">MRLFAYTPWIPDIVIYEFLKLLDFLPQFVDLLLKRDHADALPNWRLRRDFVVHPITLFEKRDHPQAVVRTKKMQGLCGLSEQVLFAAAVLWRKRHKLNGEDGVRRLTLADLAMRRSSRRVRHPGLGRPIGAPARMTFGARPQPHVM</sequence>
<evidence type="ECO:0000313" key="2">
    <source>
        <dbReference type="EMBL" id="NVI46327.1"/>
    </source>
</evidence>
<accession>A0A973W2D6</accession>
<dbReference type="EMBL" id="JAAOLE020000001">
    <property type="protein sequence ID" value="NVI46327.1"/>
    <property type="molecule type" value="Genomic_DNA"/>
</dbReference>
<organism evidence="2">
    <name type="scientific">Bradyrhizobium septentrionale</name>
    <dbReference type="NCBI Taxonomy" id="1404411"/>
    <lineage>
        <taxon>Bacteria</taxon>
        <taxon>Pseudomonadati</taxon>
        <taxon>Pseudomonadota</taxon>
        <taxon>Alphaproteobacteria</taxon>
        <taxon>Hyphomicrobiales</taxon>
        <taxon>Nitrobacteraceae</taxon>
        <taxon>Bradyrhizobium</taxon>
    </lineage>
</organism>
<feature type="region of interest" description="Disordered" evidence="1">
    <location>
        <begin position="121"/>
        <end position="146"/>
    </location>
</feature>
<name>A0A973W2D6_9BRAD</name>
<dbReference type="RefSeq" id="WP_166205654.1">
    <property type="nucleotide sequence ID" value="NZ_CP088285.1"/>
</dbReference>
<reference evidence="2" key="1">
    <citation type="submission" date="2020-06" db="EMBL/GenBank/DDBJ databases">
        <title>Whole Genome Sequence of Bradyrhizobium sp. Strain 1S1.</title>
        <authorList>
            <person name="Bromfield E.S.P."/>
            <person name="Cloutier S."/>
        </authorList>
    </citation>
    <scope>NUCLEOTIDE SEQUENCE [LARGE SCALE GENOMIC DNA]</scope>
    <source>
        <strain evidence="2">1S1</strain>
    </source>
</reference>
<dbReference type="AlphaFoldDB" id="A0A973W2D6"/>
<proteinExistence type="predicted"/>
<comment type="caution">
    <text evidence="2">The sequence shown here is derived from an EMBL/GenBank/DDBJ whole genome shotgun (WGS) entry which is preliminary data.</text>
</comment>
<evidence type="ECO:0000256" key="1">
    <source>
        <dbReference type="SAM" id="MobiDB-lite"/>
    </source>
</evidence>
<protein>
    <submittedName>
        <fullName evidence="2">Uncharacterized protein</fullName>
    </submittedName>
</protein>